<gene>
    <name evidence="2" type="ORF">A0U89_05110</name>
</gene>
<keyword evidence="3" id="KW-1185">Reference proteome</keyword>
<dbReference type="Proteomes" id="UP000179145">
    <property type="component" value="Chromosome"/>
</dbReference>
<proteinExistence type="predicted"/>
<dbReference type="RefSeq" id="WP_083278327.1">
    <property type="nucleotide sequence ID" value="NZ_BJVW01000014.1"/>
</dbReference>
<feature type="domain" description="Prolyl 4-hydroxylase alpha subunit Fe(2+) 2OG dioxygenase" evidence="1">
    <location>
        <begin position="135"/>
        <end position="232"/>
    </location>
</feature>
<reference evidence="2 3" key="1">
    <citation type="journal article" date="2016" name="Microb. Cell Fact.">
        <title>Dissection of exopolysaccharide biosynthesis in Kozakia baliensis.</title>
        <authorList>
            <person name="Brandt J.U."/>
            <person name="Jakob F."/>
            <person name="Behr J."/>
            <person name="Geissler A.J."/>
            <person name="Vogel R.F."/>
        </authorList>
    </citation>
    <scope>NUCLEOTIDE SEQUENCE [LARGE SCALE GENOMIC DNA]</scope>
    <source>
        <strain evidence="2 3">DSM 14400</strain>
    </source>
</reference>
<evidence type="ECO:0000259" key="1">
    <source>
        <dbReference type="Pfam" id="PF13640"/>
    </source>
</evidence>
<dbReference type="InterPro" id="IPR044862">
    <property type="entry name" value="Pro_4_hyd_alph_FE2OG_OXY"/>
</dbReference>
<dbReference type="Gene3D" id="2.60.120.620">
    <property type="entry name" value="q2cbj1_9rhob like domain"/>
    <property type="match status" value="1"/>
</dbReference>
<evidence type="ECO:0000313" key="2">
    <source>
        <dbReference type="EMBL" id="AOX16604.1"/>
    </source>
</evidence>
<dbReference type="Pfam" id="PF13640">
    <property type="entry name" value="2OG-FeII_Oxy_3"/>
    <property type="match status" value="1"/>
</dbReference>
<sequence length="290" mass="32610">MSAALQTMALPLVENEPSNKRFLTFERASDPKAYAALRKSYQEAKPFPHLILDGLFPEDLLRSVVSEYDSVTPENWTDFDTPLQLKKSTVFNPVLPEAASSYFDFVNSKAFIRFLCEITGMPLLIPDPYLFGGGLHEVPAGGRFDIHVDFQQHPLTGLRNRLAMLTYLNEDWASENGGALELWQTDPNECKSKILPLFGRTVLMSQSAVAAHGYPNPLGEGLRRRTLITYYYSAQEAEQGYSSTTTYLGYPGQSSVAQLQRFLRSALPQPVTQRMLSAYRAMRRNFSAFS</sequence>
<organism evidence="2 3">
    <name type="scientific">Kozakia baliensis</name>
    <dbReference type="NCBI Taxonomy" id="153496"/>
    <lineage>
        <taxon>Bacteria</taxon>
        <taxon>Pseudomonadati</taxon>
        <taxon>Pseudomonadota</taxon>
        <taxon>Alphaproteobacteria</taxon>
        <taxon>Acetobacterales</taxon>
        <taxon>Acetobacteraceae</taxon>
        <taxon>Kozakia</taxon>
    </lineage>
</organism>
<protein>
    <recommendedName>
        <fullName evidence="1">Prolyl 4-hydroxylase alpha subunit Fe(2+) 2OG dioxygenase domain-containing protein</fullName>
    </recommendedName>
</protein>
<dbReference type="AlphaFoldDB" id="A0A1D8USI3"/>
<name>A0A1D8USI3_9PROT</name>
<dbReference type="KEGG" id="kba:A0U89_05110"/>
<dbReference type="EMBL" id="CP014674">
    <property type="protein sequence ID" value="AOX16604.1"/>
    <property type="molecule type" value="Genomic_DNA"/>
</dbReference>
<dbReference type="STRING" id="153496.A0U89_05110"/>
<accession>A0A1D8USI3</accession>
<evidence type="ECO:0000313" key="3">
    <source>
        <dbReference type="Proteomes" id="UP000179145"/>
    </source>
</evidence>